<keyword evidence="5 7" id="KW-0472">Membrane</keyword>
<feature type="transmembrane region" description="Helical" evidence="7">
    <location>
        <begin position="264"/>
        <end position="285"/>
    </location>
</feature>
<keyword evidence="9" id="KW-1185">Reference proteome</keyword>
<evidence type="ECO:0000256" key="6">
    <source>
        <dbReference type="SAM" id="MobiDB-lite"/>
    </source>
</evidence>
<name>A0A840Z343_9SPHN</name>
<organism evidence="8 9">
    <name type="scientific">Stakelama sediminis</name>
    <dbReference type="NCBI Taxonomy" id="463200"/>
    <lineage>
        <taxon>Bacteria</taxon>
        <taxon>Pseudomonadati</taxon>
        <taxon>Pseudomonadota</taxon>
        <taxon>Alphaproteobacteria</taxon>
        <taxon>Sphingomonadales</taxon>
        <taxon>Sphingomonadaceae</taxon>
        <taxon>Stakelama</taxon>
    </lineage>
</organism>
<feature type="transmembrane region" description="Helical" evidence="7">
    <location>
        <begin position="45"/>
        <end position="64"/>
    </location>
</feature>
<feature type="transmembrane region" description="Helical" evidence="7">
    <location>
        <begin position="176"/>
        <end position="209"/>
    </location>
</feature>
<comment type="caution">
    <text evidence="8">The sequence shown here is derived from an EMBL/GenBank/DDBJ whole genome shotgun (WGS) entry which is preliminary data.</text>
</comment>
<feature type="region of interest" description="Disordered" evidence="6">
    <location>
        <begin position="342"/>
        <end position="403"/>
    </location>
</feature>
<dbReference type="GO" id="GO:0016020">
    <property type="term" value="C:membrane"/>
    <property type="evidence" value="ECO:0007669"/>
    <property type="project" value="UniProtKB-SubCell"/>
</dbReference>
<evidence type="ECO:0000256" key="1">
    <source>
        <dbReference type="ARBA" id="ARBA00004141"/>
    </source>
</evidence>
<keyword evidence="3 7" id="KW-0812">Transmembrane</keyword>
<dbReference type="AlphaFoldDB" id="A0A840Z343"/>
<dbReference type="GO" id="GO:0030255">
    <property type="term" value="P:protein secretion by the type IV secretion system"/>
    <property type="evidence" value="ECO:0007669"/>
    <property type="project" value="InterPro"/>
</dbReference>
<sequence length="403" mass="41882">MMQMLCNAPVDVDRFAPGVIGYLDCQAQTLGAQGYQALAAPGSSVSILLTGLLTLFIAFIGYRMLFAQMPTVREGVLAFVKIGIVLAFATSWPAYQRVLYDVTLREPASLVSEIGAPAGLPGSNGGLVAHLDSVDGAFAALAVYGVGPIGDVRDPRQVAPPIFAGFDAFAIGGSRVLFLASAIGAFALVRIAAGLLLALGPLFLAFLLFEGTRGLFEGWLRGLIAAALGALATAIVLGIELALIEPWLSQLLAQRAANLAIGGAPAQLLATTAVFAVVLAAMLLVMARIAFSWKLPVSWPQAFGGSDREGRGSGAVVPHNRPAVPIENRSRAAVIAEAVSANARRDAAPPNSGATAPPRLPADAGRMRDHDRPMAASTPLGHHFARRVGSRVSARATARDRLA</sequence>
<comment type="similarity">
    <text evidence="2">Belongs to the TrbL/VirB6 family.</text>
</comment>
<reference evidence="8 9" key="1">
    <citation type="submission" date="2020-08" db="EMBL/GenBank/DDBJ databases">
        <title>Genomic Encyclopedia of Type Strains, Phase IV (KMG-IV): sequencing the most valuable type-strain genomes for metagenomic binning, comparative biology and taxonomic classification.</title>
        <authorList>
            <person name="Goeker M."/>
        </authorList>
    </citation>
    <scope>NUCLEOTIDE SEQUENCE [LARGE SCALE GENOMIC DNA]</scope>
    <source>
        <strain evidence="8 9">DSM 27203</strain>
    </source>
</reference>
<evidence type="ECO:0000256" key="5">
    <source>
        <dbReference type="ARBA" id="ARBA00023136"/>
    </source>
</evidence>
<dbReference type="InterPro" id="IPR007688">
    <property type="entry name" value="Conjugal_tfr_TrbL/VirB6"/>
</dbReference>
<proteinExistence type="inferred from homology"/>
<evidence type="ECO:0000256" key="4">
    <source>
        <dbReference type="ARBA" id="ARBA00022989"/>
    </source>
</evidence>
<evidence type="ECO:0000256" key="7">
    <source>
        <dbReference type="SAM" id="Phobius"/>
    </source>
</evidence>
<evidence type="ECO:0000313" key="9">
    <source>
        <dbReference type="Proteomes" id="UP000554342"/>
    </source>
</evidence>
<dbReference type="RefSeq" id="WP_184005881.1">
    <property type="nucleotide sequence ID" value="NZ_BAABIF010000027.1"/>
</dbReference>
<dbReference type="EMBL" id="JACIJI010000010">
    <property type="protein sequence ID" value="MBB5720229.1"/>
    <property type="molecule type" value="Genomic_DNA"/>
</dbReference>
<comment type="subcellular location">
    <subcellularLocation>
        <location evidence="1">Membrane</location>
        <topology evidence="1">Multi-pass membrane protein</topology>
    </subcellularLocation>
</comment>
<evidence type="ECO:0000313" key="8">
    <source>
        <dbReference type="EMBL" id="MBB5720229.1"/>
    </source>
</evidence>
<accession>A0A840Z343</accession>
<evidence type="ECO:0000256" key="3">
    <source>
        <dbReference type="ARBA" id="ARBA00022692"/>
    </source>
</evidence>
<protein>
    <submittedName>
        <fullName evidence="8">Type IV secretion system protein VirB6</fullName>
    </submittedName>
</protein>
<evidence type="ECO:0000256" key="2">
    <source>
        <dbReference type="ARBA" id="ARBA00007802"/>
    </source>
</evidence>
<keyword evidence="4 7" id="KW-1133">Transmembrane helix</keyword>
<dbReference type="Pfam" id="PF04610">
    <property type="entry name" value="TrbL"/>
    <property type="match status" value="1"/>
</dbReference>
<gene>
    <name evidence="8" type="ORF">FHR23_003192</name>
</gene>
<feature type="transmembrane region" description="Helical" evidence="7">
    <location>
        <begin position="76"/>
        <end position="95"/>
    </location>
</feature>
<feature type="transmembrane region" description="Helical" evidence="7">
    <location>
        <begin position="221"/>
        <end position="244"/>
    </location>
</feature>
<dbReference type="Proteomes" id="UP000554342">
    <property type="component" value="Unassembled WGS sequence"/>
</dbReference>